<evidence type="ECO:0000313" key="4">
    <source>
        <dbReference type="Proteomes" id="UP000219327"/>
    </source>
</evidence>
<gene>
    <name evidence="3" type="ORF">CNE99_03525</name>
</gene>
<dbReference type="GO" id="GO:0016620">
    <property type="term" value="F:oxidoreductase activity, acting on the aldehyde or oxo group of donors, NAD or NADP as acceptor"/>
    <property type="evidence" value="ECO:0007669"/>
    <property type="project" value="InterPro"/>
</dbReference>
<sequence>MSNHRWSRQVSIPRIAINGLGRIRRTVLRITTLRGHYNVVAVNDRAAPEQLAYAFRYDRIHGQYPGQVKVKGDVMEVDG</sequence>
<dbReference type="AlphaFoldDB" id="A0A2A5WWD0"/>
<dbReference type="GO" id="GO:0051287">
    <property type="term" value="F:NAD binding"/>
    <property type="evidence" value="ECO:0007669"/>
    <property type="project" value="InterPro"/>
</dbReference>
<reference evidence="3 4" key="1">
    <citation type="submission" date="2017-08" db="EMBL/GenBank/DDBJ databases">
        <title>Fine stratification of microbial communities through a metagenomic profile of the photic zone.</title>
        <authorList>
            <person name="Haro-Moreno J.M."/>
            <person name="Lopez-Perez M."/>
            <person name="De La Torre J."/>
            <person name="Picazo A."/>
            <person name="Camacho A."/>
            <person name="Rodriguez-Valera F."/>
        </authorList>
    </citation>
    <scope>NUCLEOTIDE SEQUENCE [LARGE SCALE GENOMIC DNA]</scope>
    <source>
        <strain evidence="3">MED-G24</strain>
    </source>
</reference>
<dbReference type="Pfam" id="PF00044">
    <property type="entry name" value="Gp_dh_N"/>
    <property type="match status" value="1"/>
</dbReference>
<keyword evidence="1" id="KW-0560">Oxidoreductase</keyword>
<dbReference type="Proteomes" id="UP000219327">
    <property type="component" value="Unassembled WGS sequence"/>
</dbReference>
<protein>
    <recommendedName>
        <fullName evidence="2">Glyceraldehyde 3-phosphate dehydrogenase NAD(P) binding domain-containing protein</fullName>
    </recommendedName>
</protein>
<dbReference type="SMART" id="SM00846">
    <property type="entry name" value="Gp_dh_N"/>
    <property type="match status" value="1"/>
</dbReference>
<evidence type="ECO:0000313" key="3">
    <source>
        <dbReference type="EMBL" id="PDH40527.1"/>
    </source>
</evidence>
<dbReference type="PANTHER" id="PTHR43148">
    <property type="entry name" value="GLYCERALDEHYDE-3-PHOSPHATE DEHYDROGENASE 2"/>
    <property type="match status" value="1"/>
</dbReference>
<name>A0A2A5WWD0_9GAMM</name>
<dbReference type="InterPro" id="IPR020828">
    <property type="entry name" value="GlycerAld_3-P_DH_NAD(P)-bd"/>
</dbReference>
<dbReference type="SUPFAM" id="SSF51735">
    <property type="entry name" value="NAD(P)-binding Rossmann-fold domains"/>
    <property type="match status" value="1"/>
</dbReference>
<proteinExistence type="predicted"/>
<evidence type="ECO:0000256" key="1">
    <source>
        <dbReference type="ARBA" id="ARBA00023002"/>
    </source>
</evidence>
<dbReference type="InterPro" id="IPR036291">
    <property type="entry name" value="NAD(P)-bd_dom_sf"/>
</dbReference>
<feature type="domain" description="Glyceraldehyde 3-phosphate dehydrogenase NAD(P) binding" evidence="2">
    <location>
        <begin position="13"/>
        <end position="79"/>
    </location>
</feature>
<evidence type="ECO:0000259" key="2">
    <source>
        <dbReference type="SMART" id="SM00846"/>
    </source>
</evidence>
<dbReference type="EMBL" id="NTKD01000011">
    <property type="protein sequence ID" value="PDH40527.1"/>
    <property type="molecule type" value="Genomic_DNA"/>
</dbReference>
<dbReference type="Gene3D" id="3.40.50.720">
    <property type="entry name" value="NAD(P)-binding Rossmann-like Domain"/>
    <property type="match status" value="1"/>
</dbReference>
<dbReference type="InterPro" id="IPR020831">
    <property type="entry name" value="GlycerAld/Erythrose_P_DH"/>
</dbReference>
<accession>A0A2A5WWD0</accession>
<comment type="caution">
    <text evidence="3">The sequence shown here is derived from an EMBL/GenBank/DDBJ whole genome shotgun (WGS) entry which is preliminary data.</text>
</comment>
<organism evidence="3 4">
    <name type="scientific">OM182 bacterium MED-G24</name>
    <dbReference type="NCBI Taxonomy" id="1986255"/>
    <lineage>
        <taxon>Bacteria</taxon>
        <taxon>Pseudomonadati</taxon>
        <taxon>Pseudomonadota</taxon>
        <taxon>Gammaproteobacteria</taxon>
        <taxon>OMG group</taxon>
        <taxon>OM182 clade</taxon>
    </lineage>
</organism>